<keyword evidence="8" id="KW-0539">Nucleus</keyword>
<dbReference type="GO" id="GO:0000978">
    <property type="term" value="F:RNA polymerase II cis-regulatory region sequence-specific DNA binding"/>
    <property type="evidence" value="ECO:0007669"/>
    <property type="project" value="TreeGrafter"/>
</dbReference>
<feature type="compositionally biased region" description="Polar residues" evidence="10">
    <location>
        <begin position="762"/>
        <end position="804"/>
    </location>
</feature>
<dbReference type="PRINTS" id="PR00619">
    <property type="entry name" value="GATAZNFINGER"/>
</dbReference>
<dbReference type="GO" id="GO:0005634">
    <property type="term" value="C:nucleus"/>
    <property type="evidence" value="ECO:0007669"/>
    <property type="project" value="UniProtKB-SubCell"/>
</dbReference>
<feature type="region of interest" description="Disordered" evidence="10">
    <location>
        <begin position="235"/>
        <end position="266"/>
    </location>
</feature>
<dbReference type="InterPro" id="IPR013860">
    <property type="entry name" value="AreA_GATA"/>
</dbReference>
<keyword evidence="6" id="KW-0534">Nitrate assimilation</keyword>
<dbReference type="Pfam" id="PF08550">
    <property type="entry name" value="GATA_AreA"/>
    <property type="match status" value="1"/>
</dbReference>
<dbReference type="PROSITE" id="PS00344">
    <property type="entry name" value="GATA_ZN_FINGER_1"/>
    <property type="match status" value="1"/>
</dbReference>
<feature type="region of interest" description="Disordered" evidence="10">
    <location>
        <begin position="590"/>
        <end position="689"/>
    </location>
</feature>
<gene>
    <name evidence="12" type="ORF">A1O9_03304</name>
</gene>
<dbReference type="PANTHER" id="PTHR10071">
    <property type="entry name" value="TRANSCRIPTION FACTOR GATA FAMILY MEMBER"/>
    <property type="match status" value="1"/>
</dbReference>
<evidence type="ECO:0000256" key="10">
    <source>
        <dbReference type="SAM" id="MobiDB-lite"/>
    </source>
</evidence>
<feature type="compositionally biased region" description="Basic and acidic residues" evidence="10">
    <location>
        <begin position="628"/>
        <end position="637"/>
    </location>
</feature>
<dbReference type="InterPro" id="IPR000679">
    <property type="entry name" value="Znf_GATA"/>
</dbReference>
<dbReference type="Proteomes" id="UP000027920">
    <property type="component" value="Unassembled WGS sequence"/>
</dbReference>
<dbReference type="HOGENOM" id="CLU_009509_0_0_1"/>
<dbReference type="InterPro" id="IPR013088">
    <property type="entry name" value="Znf_NHR/GATA"/>
</dbReference>
<proteinExistence type="predicted"/>
<dbReference type="Gene3D" id="3.30.50.10">
    <property type="entry name" value="Erythroid Transcription Factor GATA-1, subunit A"/>
    <property type="match status" value="1"/>
</dbReference>
<dbReference type="GO" id="GO:0000981">
    <property type="term" value="F:DNA-binding transcription factor activity, RNA polymerase II-specific"/>
    <property type="evidence" value="ECO:0007669"/>
    <property type="project" value="TreeGrafter"/>
</dbReference>
<dbReference type="VEuPathDB" id="FungiDB:A1O9_03304"/>
<evidence type="ECO:0000313" key="12">
    <source>
        <dbReference type="EMBL" id="KEF61734.1"/>
    </source>
</evidence>
<feature type="domain" description="GATA-type" evidence="11">
    <location>
        <begin position="685"/>
        <end position="738"/>
    </location>
</feature>
<evidence type="ECO:0000256" key="3">
    <source>
        <dbReference type="ARBA" id="ARBA00022771"/>
    </source>
</evidence>
<feature type="compositionally biased region" description="Low complexity" evidence="10">
    <location>
        <begin position="40"/>
        <end position="50"/>
    </location>
</feature>
<dbReference type="STRING" id="1182545.A0A072PNT8"/>
<dbReference type="GeneID" id="25278240"/>
<dbReference type="InterPro" id="IPR039355">
    <property type="entry name" value="Transcription_factor_GATA"/>
</dbReference>
<feature type="compositionally biased region" description="Polar residues" evidence="10">
    <location>
        <begin position="613"/>
        <end position="624"/>
    </location>
</feature>
<feature type="compositionally biased region" description="Polar residues" evidence="10">
    <location>
        <begin position="641"/>
        <end position="688"/>
    </location>
</feature>
<keyword evidence="4" id="KW-0862">Zinc</keyword>
<keyword evidence="2" id="KW-0479">Metal-binding</keyword>
<dbReference type="CDD" id="cd00202">
    <property type="entry name" value="ZnF_GATA"/>
    <property type="match status" value="1"/>
</dbReference>
<evidence type="ECO:0000256" key="9">
    <source>
        <dbReference type="PROSITE-ProRule" id="PRU00094"/>
    </source>
</evidence>
<dbReference type="OrthoDB" id="515401at2759"/>
<dbReference type="GO" id="GO:0042128">
    <property type="term" value="P:nitrate assimilation"/>
    <property type="evidence" value="ECO:0007669"/>
    <property type="project" value="UniProtKB-KW"/>
</dbReference>
<evidence type="ECO:0000256" key="7">
    <source>
        <dbReference type="ARBA" id="ARBA00023163"/>
    </source>
</evidence>
<evidence type="ECO:0000256" key="2">
    <source>
        <dbReference type="ARBA" id="ARBA00022723"/>
    </source>
</evidence>
<dbReference type="FunFam" id="3.30.50.10:FF:000007">
    <property type="entry name" value="Nitrogen regulatory AreA, N-terminal"/>
    <property type="match status" value="1"/>
</dbReference>
<reference evidence="12 13" key="1">
    <citation type="submission" date="2013-03" db="EMBL/GenBank/DDBJ databases">
        <title>The Genome Sequence of Exophiala aquamarina CBS 119918.</title>
        <authorList>
            <consortium name="The Broad Institute Genomics Platform"/>
            <person name="Cuomo C."/>
            <person name="de Hoog S."/>
            <person name="Gorbushina A."/>
            <person name="Walker B."/>
            <person name="Young S.K."/>
            <person name="Zeng Q."/>
            <person name="Gargeya S."/>
            <person name="Fitzgerald M."/>
            <person name="Haas B."/>
            <person name="Abouelleil A."/>
            <person name="Allen A.W."/>
            <person name="Alvarado L."/>
            <person name="Arachchi H.M."/>
            <person name="Berlin A.M."/>
            <person name="Chapman S.B."/>
            <person name="Gainer-Dewar J."/>
            <person name="Goldberg J."/>
            <person name="Griggs A."/>
            <person name="Gujja S."/>
            <person name="Hansen M."/>
            <person name="Howarth C."/>
            <person name="Imamovic A."/>
            <person name="Ireland A."/>
            <person name="Larimer J."/>
            <person name="McCowan C."/>
            <person name="Murphy C."/>
            <person name="Pearson M."/>
            <person name="Poon T.W."/>
            <person name="Priest M."/>
            <person name="Roberts A."/>
            <person name="Saif S."/>
            <person name="Shea T."/>
            <person name="Sisk P."/>
            <person name="Sykes S."/>
            <person name="Wortman J."/>
            <person name="Nusbaum C."/>
            <person name="Birren B."/>
        </authorList>
    </citation>
    <scope>NUCLEOTIDE SEQUENCE [LARGE SCALE GENOMIC DNA]</scope>
    <source>
        <strain evidence="12 13">CBS 119918</strain>
    </source>
</reference>
<comment type="caution">
    <text evidence="12">The sequence shown here is derived from an EMBL/GenBank/DDBJ whole genome shotgun (WGS) entry which is preliminary data.</text>
</comment>
<name>A0A072PNT8_9EURO</name>
<dbReference type="SUPFAM" id="SSF57716">
    <property type="entry name" value="Glucocorticoid receptor-like (DNA-binding domain)"/>
    <property type="match status" value="1"/>
</dbReference>
<dbReference type="EMBL" id="AMGV01000002">
    <property type="protein sequence ID" value="KEF61734.1"/>
    <property type="molecule type" value="Genomic_DNA"/>
</dbReference>
<dbReference type="AlphaFoldDB" id="A0A072PNT8"/>
<dbReference type="GO" id="GO:0008270">
    <property type="term" value="F:zinc ion binding"/>
    <property type="evidence" value="ECO:0007669"/>
    <property type="project" value="UniProtKB-KW"/>
</dbReference>
<keyword evidence="7" id="KW-0804">Transcription</keyword>
<keyword evidence="3 9" id="KW-0863">Zinc-finger</keyword>
<feature type="region of interest" description="Disordered" evidence="10">
    <location>
        <begin position="177"/>
        <end position="202"/>
    </location>
</feature>
<keyword evidence="13" id="KW-1185">Reference proteome</keyword>
<evidence type="ECO:0000256" key="5">
    <source>
        <dbReference type="ARBA" id="ARBA00023015"/>
    </source>
</evidence>
<dbReference type="GO" id="GO:0045944">
    <property type="term" value="P:positive regulation of transcription by RNA polymerase II"/>
    <property type="evidence" value="ECO:0007669"/>
    <property type="project" value="TreeGrafter"/>
</dbReference>
<evidence type="ECO:0000256" key="1">
    <source>
        <dbReference type="ARBA" id="ARBA00004123"/>
    </source>
</evidence>
<dbReference type="RefSeq" id="XP_013264324.1">
    <property type="nucleotide sequence ID" value="XM_013408870.1"/>
</dbReference>
<dbReference type="PROSITE" id="PS50114">
    <property type="entry name" value="GATA_ZN_FINGER_2"/>
    <property type="match status" value="1"/>
</dbReference>
<feature type="region of interest" description="Disordered" evidence="10">
    <location>
        <begin position="740"/>
        <end position="857"/>
    </location>
</feature>
<evidence type="ECO:0000259" key="11">
    <source>
        <dbReference type="PROSITE" id="PS50114"/>
    </source>
</evidence>
<dbReference type="Pfam" id="PF00320">
    <property type="entry name" value="GATA"/>
    <property type="match status" value="1"/>
</dbReference>
<dbReference type="PANTHER" id="PTHR10071:SF281">
    <property type="entry name" value="BOX A-BINDING FACTOR-RELATED"/>
    <property type="match status" value="1"/>
</dbReference>
<evidence type="ECO:0000256" key="8">
    <source>
        <dbReference type="ARBA" id="ARBA00023242"/>
    </source>
</evidence>
<evidence type="ECO:0000313" key="13">
    <source>
        <dbReference type="Proteomes" id="UP000027920"/>
    </source>
</evidence>
<feature type="region of interest" description="Disordered" evidence="10">
    <location>
        <begin position="1"/>
        <end position="50"/>
    </location>
</feature>
<keyword evidence="5" id="KW-0805">Transcription regulation</keyword>
<evidence type="ECO:0000256" key="6">
    <source>
        <dbReference type="ARBA" id="ARBA00023063"/>
    </source>
</evidence>
<accession>A0A072PNT8</accession>
<comment type="subcellular location">
    <subcellularLocation>
        <location evidence="1">Nucleus</location>
    </subcellularLocation>
</comment>
<dbReference type="SMART" id="SM00401">
    <property type="entry name" value="ZnF_GATA"/>
    <property type="match status" value="1"/>
</dbReference>
<sequence length="937" mass="100599">MLGADYSERGGLAASRATSTVHSPADHFPSHSPATHGQPSTSLDDTDSSTWSSLGQLTANTSTTNLSPTNLCHIATSNTKFKNNDLQSSNLDLSTPDSLARDELLRNSAFADWDDNDTASTALDNPDELQKQDPLGTQIWKLYSRTKSRLPNQERMENLTWRMMAMNLRRREQQMQAQAAAKQTKIKSPPPVSAPSGIAQQLRRSVDQPVELELTSESMNLDDFIVPSSIASPAGLTSPAPTEGLLQSKPSQSPANIRITPRNKPPVQIPMNLPPSSMPQPSIALNRSSEFDYVRRRVRKTSIDERRGNRKRPAEFSPQVPPIVVPHGATGAEVDTGLPDYTLDQPTPSTFSNPHNFQGQMSLHLDSFHLNDDPILTSAGPYQQNFSFSPVASPMVTNGPFSNIYTQSSIPSSLTSADFYSPPQSGFQSTVSTPQPGHEGDTPQFYFDHNTGHTRPMPFYPAHRTQQVMTPVASQFAFGSNNESIYTAMNGVGSAPTMNGFPMQQHVDPSRVLIPDYSRRASPGVSMGGNDNLFHFGADSDNEDDEPTFGDRSMVLQSDYGQIGDPTLDLNSGLQWDPNVTEFGSLQRYSGSGKQVRIGGTEMVNSPPDWGSSMLSRTHGSAASISDIRNRDQDLRRQKIPRTTSTPVLSAHHMQSTESSPGESGFSSRQPSRPNSPGPKNTDSNGVPTTCTNCFTQTTPLWRRNPEGHPLCNACGLFLKLHGVVRPLSLKTDVIKKRNRGSGATMPIGSAATRASKKVTRKNSVQQTPATTPTSGHAASEHNSASPASAQGSANSGSVVTTPTSYPPGTIGGKPGVVPIAAAPPKPVVQPGPSLTRPVQVTPKRQRRQSRASTSTLPVTNGAQVANNEAEMHDVAATKPVQAPVTRAKAASSAGVTAGATTMASVMQGGLLTPGMQAMPGNPHGNSQEWEWLTMSL</sequence>
<protein>
    <recommendedName>
        <fullName evidence="11">GATA-type domain-containing protein</fullName>
    </recommendedName>
</protein>
<dbReference type="GO" id="GO:0000122">
    <property type="term" value="P:negative regulation of transcription by RNA polymerase II"/>
    <property type="evidence" value="ECO:0007669"/>
    <property type="project" value="TreeGrafter"/>
</dbReference>
<evidence type="ECO:0000256" key="4">
    <source>
        <dbReference type="ARBA" id="ARBA00022833"/>
    </source>
</evidence>
<organism evidence="12 13">
    <name type="scientific">Exophiala aquamarina CBS 119918</name>
    <dbReference type="NCBI Taxonomy" id="1182545"/>
    <lineage>
        <taxon>Eukaryota</taxon>
        <taxon>Fungi</taxon>
        <taxon>Dikarya</taxon>
        <taxon>Ascomycota</taxon>
        <taxon>Pezizomycotina</taxon>
        <taxon>Eurotiomycetes</taxon>
        <taxon>Chaetothyriomycetidae</taxon>
        <taxon>Chaetothyriales</taxon>
        <taxon>Herpotrichiellaceae</taxon>
        <taxon>Exophiala</taxon>
    </lineage>
</organism>